<dbReference type="Proteomes" id="UP000186136">
    <property type="component" value="Unassembled WGS sequence"/>
</dbReference>
<name>A0A1Q2YL24_9ASCO</name>
<protein>
    <submittedName>
        <fullName evidence="2">Uncharacterized protein</fullName>
    </submittedName>
</protein>
<dbReference type="AlphaFoldDB" id="A0A1Q2YL24"/>
<organism evidence="2 3">
    <name type="scientific">Pichia membranifaciens</name>
    <dbReference type="NCBI Taxonomy" id="4926"/>
    <lineage>
        <taxon>Eukaryota</taxon>
        <taxon>Fungi</taxon>
        <taxon>Dikarya</taxon>
        <taxon>Ascomycota</taxon>
        <taxon>Saccharomycotina</taxon>
        <taxon>Pichiomycetes</taxon>
        <taxon>Pichiales</taxon>
        <taxon>Pichiaceae</taxon>
        <taxon>Pichia</taxon>
    </lineage>
</organism>
<accession>A0A1Q2YL24</accession>
<gene>
    <name evidence="2" type="ORF">PMKS-003758</name>
</gene>
<proteinExistence type="predicted"/>
<evidence type="ECO:0000313" key="3">
    <source>
        <dbReference type="Proteomes" id="UP000186136"/>
    </source>
</evidence>
<dbReference type="EMBL" id="BDGI01000166">
    <property type="protein sequence ID" value="GAV30248.1"/>
    <property type="molecule type" value="Genomic_DNA"/>
</dbReference>
<keyword evidence="3" id="KW-1185">Reference proteome</keyword>
<feature type="compositionally biased region" description="Polar residues" evidence="1">
    <location>
        <begin position="31"/>
        <end position="47"/>
    </location>
</feature>
<evidence type="ECO:0000313" key="2">
    <source>
        <dbReference type="EMBL" id="GAV30248.1"/>
    </source>
</evidence>
<sequence>MKLNEKSEELIFKHEDSEENPSDKYFEVQQEDLTSQDQNPLPQVTTDSLDDTDLQRVLKELSELRFPPLSDDDNANSGSKVTVKKQHIRLNGIQLIYQFLVWMMSIATTLVSPTQNNVAENSGEAKIRKAQTAANIFFLYALPKKR</sequence>
<feature type="region of interest" description="Disordered" evidence="1">
    <location>
        <begin position="1"/>
        <end position="49"/>
    </location>
</feature>
<feature type="compositionally biased region" description="Basic and acidic residues" evidence="1">
    <location>
        <begin position="1"/>
        <end position="26"/>
    </location>
</feature>
<evidence type="ECO:0000256" key="1">
    <source>
        <dbReference type="SAM" id="MobiDB-lite"/>
    </source>
</evidence>
<comment type="caution">
    <text evidence="2">The sequence shown here is derived from an EMBL/GenBank/DDBJ whole genome shotgun (WGS) entry which is preliminary data.</text>
</comment>
<dbReference type="OrthoDB" id="10470028at2759"/>
<reference evidence="2 3" key="1">
    <citation type="submission" date="2016-08" db="EMBL/GenBank/DDBJ databases">
        <title>Whole genome shotgun sequence of Pichia membranifaciens KS47-1.</title>
        <authorList>
            <person name="Konishi M."/>
            <person name="Ishida M."/>
            <person name="Arakawa T."/>
            <person name="Kato Y."/>
            <person name="Horiuchi J."/>
        </authorList>
    </citation>
    <scope>NUCLEOTIDE SEQUENCE [LARGE SCALE GENOMIC DNA]</scope>
    <source>
        <strain evidence="2 3">KS47-1</strain>
    </source>
</reference>